<evidence type="ECO:0000313" key="2">
    <source>
        <dbReference type="Proteomes" id="UP001055811"/>
    </source>
</evidence>
<organism evidence="1 2">
    <name type="scientific">Cichorium intybus</name>
    <name type="common">Chicory</name>
    <dbReference type="NCBI Taxonomy" id="13427"/>
    <lineage>
        <taxon>Eukaryota</taxon>
        <taxon>Viridiplantae</taxon>
        <taxon>Streptophyta</taxon>
        <taxon>Embryophyta</taxon>
        <taxon>Tracheophyta</taxon>
        <taxon>Spermatophyta</taxon>
        <taxon>Magnoliopsida</taxon>
        <taxon>eudicotyledons</taxon>
        <taxon>Gunneridae</taxon>
        <taxon>Pentapetalae</taxon>
        <taxon>asterids</taxon>
        <taxon>campanulids</taxon>
        <taxon>Asterales</taxon>
        <taxon>Asteraceae</taxon>
        <taxon>Cichorioideae</taxon>
        <taxon>Cichorieae</taxon>
        <taxon>Cichoriinae</taxon>
        <taxon>Cichorium</taxon>
    </lineage>
</organism>
<reference evidence="2" key="1">
    <citation type="journal article" date="2022" name="Mol. Ecol. Resour.">
        <title>The genomes of chicory, endive, great burdock and yacon provide insights into Asteraceae palaeo-polyploidization history and plant inulin production.</title>
        <authorList>
            <person name="Fan W."/>
            <person name="Wang S."/>
            <person name="Wang H."/>
            <person name="Wang A."/>
            <person name="Jiang F."/>
            <person name="Liu H."/>
            <person name="Zhao H."/>
            <person name="Xu D."/>
            <person name="Zhang Y."/>
        </authorList>
    </citation>
    <scope>NUCLEOTIDE SEQUENCE [LARGE SCALE GENOMIC DNA]</scope>
    <source>
        <strain evidence="2">cv. Punajuju</strain>
    </source>
</reference>
<proteinExistence type="predicted"/>
<comment type="caution">
    <text evidence="1">The sequence shown here is derived from an EMBL/GenBank/DDBJ whole genome shotgun (WGS) entry which is preliminary data.</text>
</comment>
<reference evidence="1 2" key="2">
    <citation type="journal article" date="2022" name="Mol. Ecol. Resour.">
        <title>The genomes of chicory, endive, great burdock and yacon provide insights into Asteraceae paleo-polyploidization history and plant inulin production.</title>
        <authorList>
            <person name="Fan W."/>
            <person name="Wang S."/>
            <person name="Wang H."/>
            <person name="Wang A."/>
            <person name="Jiang F."/>
            <person name="Liu H."/>
            <person name="Zhao H."/>
            <person name="Xu D."/>
            <person name="Zhang Y."/>
        </authorList>
    </citation>
    <scope>NUCLEOTIDE SEQUENCE [LARGE SCALE GENOMIC DNA]</scope>
    <source>
        <strain evidence="2">cv. Punajuju</strain>
        <tissue evidence="1">Leaves</tissue>
    </source>
</reference>
<gene>
    <name evidence="1" type="ORF">L2E82_29541</name>
</gene>
<evidence type="ECO:0000313" key="1">
    <source>
        <dbReference type="EMBL" id="KAI3739145.1"/>
    </source>
</evidence>
<dbReference type="EMBL" id="CM042013">
    <property type="protein sequence ID" value="KAI3739145.1"/>
    <property type="molecule type" value="Genomic_DNA"/>
</dbReference>
<name>A0ACB9CY80_CICIN</name>
<sequence length="84" mass="9676">MNLASPAPRLLSIFLNPTSNSKDRDYNRGEKLKKSKEAHLIQMEEEAVLRRNFKTRLTPAPSHYHQLRFAVFSDLCFTLIGTTN</sequence>
<accession>A0ACB9CY80</accession>
<protein>
    <submittedName>
        <fullName evidence="1">Uncharacterized protein</fullName>
    </submittedName>
</protein>
<dbReference type="Proteomes" id="UP001055811">
    <property type="component" value="Linkage Group LG05"/>
</dbReference>
<keyword evidence="2" id="KW-1185">Reference proteome</keyword>